<evidence type="ECO:0000313" key="2">
    <source>
        <dbReference type="EMBL" id="KAK4363161.1"/>
    </source>
</evidence>
<accession>A0AAE1VGW5</accession>
<evidence type="ECO:0000313" key="3">
    <source>
        <dbReference type="Proteomes" id="UP001291623"/>
    </source>
</evidence>
<gene>
    <name evidence="2" type="ORF">RND71_018402</name>
</gene>
<dbReference type="GO" id="GO:0003682">
    <property type="term" value="F:chromatin binding"/>
    <property type="evidence" value="ECO:0007669"/>
    <property type="project" value="TreeGrafter"/>
</dbReference>
<dbReference type="Gene3D" id="1.10.10.10">
    <property type="entry name" value="Winged helix-like DNA-binding domain superfamily/Winged helix DNA-binding domain"/>
    <property type="match status" value="1"/>
</dbReference>
<comment type="caution">
    <text evidence="2">The sequence shown here is derived from an EMBL/GenBank/DDBJ whole genome shotgun (WGS) entry which is preliminary data.</text>
</comment>
<dbReference type="GO" id="GO:0003713">
    <property type="term" value="F:transcription coactivator activity"/>
    <property type="evidence" value="ECO:0007669"/>
    <property type="project" value="TreeGrafter"/>
</dbReference>
<dbReference type="SUPFAM" id="SSF46689">
    <property type="entry name" value="Homeodomain-like"/>
    <property type="match status" value="1"/>
</dbReference>
<dbReference type="GO" id="GO:0006338">
    <property type="term" value="P:chromatin remodeling"/>
    <property type="evidence" value="ECO:0007669"/>
    <property type="project" value="TreeGrafter"/>
</dbReference>
<sequence length="180" mass="20048">MSHVMGKSREELFAMAKEQGYANPGGVNVKEDPCTQDARAAGCRTSAGAERYVEQKRKRESKENVRRLKENPQSGPSGKYLLRACHFKVEHDGNPRGVARGPEMLDCKDLSSTTAHMEKQLCDEIRILPTHYLNLSQTMSMGILSGNITKKSDAYGLFNVDPNKVDKVYEMLVKKGLTQA</sequence>
<name>A0AAE1VGW5_9SOLA</name>
<reference evidence="2" key="1">
    <citation type="submission" date="2023-12" db="EMBL/GenBank/DDBJ databases">
        <title>Genome assembly of Anisodus tanguticus.</title>
        <authorList>
            <person name="Wang Y.-J."/>
        </authorList>
    </citation>
    <scope>NUCLEOTIDE SEQUENCE</scope>
    <source>
        <strain evidence="2">KB-2021</strain>
        <tissue evidence="2">Leaf</tissue>
    </source>
</reference>
<dbReference type="InterPro" id="IPR036388">
    <property type="entry name" value="WH-like_DNA-bd_sf"/>
</dbReference>
<keyword evidence="3" id="KW-1185">Reference proteome</keyword>
<dbReference type="FunFam" id="1.10.10.10:FF:000087">
    <property type="entry name" value="Transcriptional adapter 2"/>
    <property type="match status" value="1"/>
</dbReference>
<dbReference type="InterPro" id="IPR009057">
    <property type="entry name" value="Homeodomain-like_sf"/>
</dbReference>
<dbReference type="GO" id="GO:0005634">
    <property type="term" value="C:nucleus"/>
    <property type="evidence" value="ECO:0007669"/>
    <property type="project" value="TreeGrafter"/>
</dbReference>
<protein>
    <submittedName>
        <fullName evidence="2">Uncharacterized protein</fullName>
    </submittedName>
</protein>
<dbReference type="PANTHER" id="PTHR12374">
    <property type="entry name" value="TRANSCRIPTIONAL ADAPTOR 2 ADA2 -RELATED"/>
    <property type="match status" value="1"/>
</dbReference>
<proteinExistence type="predicted"/>
<dbReference type="EMBL" id="JAVYJV010000009">
    <property type="protein sequence ID" value="KAK4363161.1"/>
    <property type="molecule type" value="Genomic_DNA"/>
</dbReference>
<dbReference type="AlphaFoldDB" id="A0AAE1VGW5"/>
<feature type="compositionally biased region" description="Basic and acidic residues" evidence="1">
    <location>
        <begin position="51"/>
        <end position="70"/>
    </location>
</feature>
<evidence type="ECO:0000256" key="1">
    <source>
        <dbReference type="SAM" id="MobiDB-lite"/>
    </source>
</evidence>
<dbReference type="PANTHER" id="PTHR12374:SF20">
    <property type="entry name" value="TRANSCRIPTIONAL ADAPTER 2-ALPHA"/>
    <property type="match status" value="1"/>
</dbReference>
<dbReference type="GO" id="GO:0006357">
    <property type="term" value="P:regulation of transcription by RNA polymerase II"/>
    <property type="evidence" value="ECO:0007669"/>
    <property type="project" value="TreeGrafter"/>
</dbReference>
<feature type="region of interest" description="Disordered" evidence="1">
    <location>
        <begin position="21"/>
        <end position="77"/>
    </location>
</feature>
<dbReference type="Proteomes" id="UP001291623">
    <property type="component" value="Unassembled WGS sequence"/>
</dbReference>
<organism evidence="2 3">
    <name type="scientific">Anisodus tanguticus</name>
    <dbReference type="NCBI Taxonomy" id="243964"/>
    <lineage>
        <taxon>Eukaryota</taxon>
        <taxon>Viridiplantae</taxon>
        <taxon>Streptophyta</taxon>
        <taxon>Embryophyta</taxon>
        <taxon>Tracheophyta</taxon>
        <taxon>Spermatophyta</taxon>
        <taxon>Magnoliopsida</taxon>
        <taxon>eudicotyledons</taxon>
        <taxon>Gunneridae</taxon>
        <taxon>Pentapetalae</taxon>
        <taxon>asterids</taxon>
        <taxon>lamiids</taxon>
        <taxon>Solanales</taxon>
        <taxon>Solanaceae</taxon>
        <taxon>Solanoideae</taxon>
        <taxon>Hyoscyameae</taxon>
        <taxon>Anisodus</taxon>
    </lineage>
</organism>